<reference evidence="3" key="1">
    <citation type="submission" date="2020-08" db="EMBL/GenBank/DDBJ databases">
        <title>Plant Genome Project.</title>
        <authorList>
            <person name="Zhang R.-G."/>
        </authorList>
    </citation>
    <scope>NUCLEOTIDE SEQUENCE</scope>
    <source>
        <strain evidence="3">WSP0</strain>
        <tissue evidence="3">Leaf</tissue>
    </source>
</reference>
<evidence type="ECO:0000259" key="2">
    <source>
        <dbReference type="Pfam" id="PF03732"/>
    </source>
</evidence>
<comment type="caution">
    <text evidence="3">The sequence shown here is derived from an EMBL/GenBank/DDBJ whole genome shotgun (WGS) entry which is preliminary data.</text>
</comment>
<dbReference type="AlphaFoldDB" id="A0AAV6LEH8"/>
<feature type="compositionally biased region" description="Low complexity" evidence="1">
    <location>
        <begin position="12"/>
        <end position="23"/>
    </location>
</feature>
<keyword evidence="4" id="KW-1185">Reference proteome</keyword>
<dbReference type="EMBL" id="JACTNZ010000002">
    <property type="protein sequence ID" value="KAG5562362.1"/>
    <property type="molecule type" value="Genomic_DNA"/>
</dbReference>
<sequence>MEGEASSHPEQADPVAGAAPAGVQAGARDIDSLLAALEQYAERQVAPPVNQNVGLLEKFKKLYPMEFEGTFKPKEAGDWLKTVERVLTTMGVTDEQKEADFINLKQGSMSVAEYEAKFNALSAYATNMVDTEEKKGRWFKSGLEENVRTRMTTYKEKDYADLIETAKKIGKDVKEMFSKREQSKKSKFEARQASQGENQAGFIEVGVDFNI</sequence>
<dbReference type="Pfam" id="PF03732">
    <property type="entry name" value="Retrotrans_gag"/>
    <property type="match status" value="1"/>
</dbReference>
<accession>A0AAV6LEH8</accession>
<dbReference type="Proteomes" id="UP000823749">
    <property type="component" value="Chromosome 2"/>
</dbReference>
<feature type="domain" description="Retrotransposon gag" evidence="2">
    <location>
        <begin position="77"/>
        <end position="144"/>
    </location>
</feature>
<feature type="region of interest" description="Disordered" evidence="1">
    <location>
        <begin position="1"/>
        <end position="23"/>
    </location>
</feature>
<name>A0AAV6LEH8_9ERIC</name>
<organism evidence="3 4">
    <name type="scientific">Rhododendron griersonianum</name>
    <dbReference type="NCBI Taxonomy" id="479676"/>
    <lineage>
        <taxon>Eukaryota</taxon>
        <taxon>Viridiplantae</taxon>
        <taxon>Streptophyta</taxon>
        <taxon>Embryophyta</taxon>
        <taxon>Tracheophyta</taxon>
        <taxon>Spermatophyta</taxon>
        <taxon>Magnoliopsida</taxon>
        <taxon>eudicotyledons</taxon>
        <taxon>Gunneridae</taxon>
        <taxon>Pentapetalae</taxon>
        <taxon>asterids</taxon>
        <taxon>Ericales</taxon>
        <taxon>Ericaceae</taxon>
        <taxon>Ericoideae</taxon>
        <taxon>Rhodoreae</taxon>
        <taxon>Rhododendron</taxon>
    </lineage>
</organism>
<feature type="compositionally biased region" description="Basic and acidic residues" evidence="1">
    <location>
        <begin position="1"/>
        <end position="11"/>
    </location>
</feature>
<evidence type="ECO:0000256" key="1">
    <source>
        <dbReference type="SAM" id="MobiDB-lite"/>
    </source>
</evidence>
<evidence type="ECO:0000313" key="4">
    <source>
        <dbReference type="Proteomes" id="UP000823749"/>
    </source>
</evidence>
<protein>
    <recommendedName>
        <fullName evidence="2">Retrotransposon gag domain-containing protein</fullName>
    </recommendedName>
</protein>
<proteinExistence type="predicted"/>
<evidence type="ECO:0000313" key="3">
    <source>
        <dbReference type="EMBL" id="KAG5562362.1"/>
    </source>
</evidence>
<dbReference type="InterPro" id="IPR005162">
    <property type="entry name" value="Retrotrans_gag_dom"/>
</dbReference>
<gene>
    <name evidence="3" type="ORF">RHGRI_005185</name>
</gene>